<dbReference type="OrthoDB" id="7816068at2"/>
<dbReference type="EMBL" id="CYSE01000008">
    <property type="protein sequence ID" value="CUH81414.1"/>
    <property type="molecule type" value="Genomic_DNA"/>
</dbReference>
<organism evidence="2 3">
    <name type="scientific">Tropicibacter naphthalenivorans</name>
    <dbReference type="NCBI Taxonomy" id="441103"/>
    <lineage>
        <taxon>Bacteria</taxon>
        <taxon>Pseudomonadati</taxon>
        <taxon>Pseudomonadota</taxon>
        <taxon>Alphaproteobacteria</taxon>
        <taxon>Rhodobacterales</taxon>
        <taxon>Roseobacteraceae</taxon>
        <taxon>Tropicibacter</taxon>
    </lineage>
</organism>
<feature type="signal peptide" evidence="1">
    <location>
        <begin position="1"/>
        <end position="22"/>
    </location>
</feature>
<gene>
    <name evidence="2" type="ORF">TRN7648_03456</name>
</gene>
<dbReference type="Proteomes" id="UP000054935">
    <property type="component" value="Unassembled WGS sequence"/>
</dbReference>
<keyword evidence="1" id="KW-0732">Signal</keyword>
<sequence length="378" mass="40095">MNRPFFQLAAILAFVFLGPALAADPVIVQTRGGAQGQGWLFGASGDSACWLALPEHVARGHEAAGVTFTTITGRSGETGPVIPVASNDEALAATGGQADLAFAPVKSTAITCLSSIGLPDYTYQAQLARNPVLQLTDHLSTSRRPFDVAIRLIRVDDVGGRVIALWPLRAEDEGNMSKGISGAVATLARAEGIAPFAMVFRVREDKQIAISLRFDAIRAAFGRIRTQWQRDARAEQISEDGLGYEIAGFEGFPLSGSSGPGSLRTPEGCWQAAAKGGAQTVDLVIETRSRFDHVEAIALEAGPECAPAPAMAYVEYRRDPLDSWTYHGTCAVRTADAPETPSCALDKSGRIQLRLRFPTDHGAVALSHLRLVGGAASE</sequence>
<dbReference type="AlphaFoldDB" id="A0A0P1GHG0"/>
<proteinExistence type="predicted"/>
<evidence type="ECO:0000313" key="2">
    <source>
        <dbReference type="EMBL" id="CUH81414.1"/>
    </source>
</evidence>
<keyword evidence="3" id="KW-1185">Reference proteome</keyword>
<dbReference type="STRING" id="441103.TRN7648_03456"/>
<accession>A0A0P1GHG0</accession>
<dbReference type="RefSeq" id="WP_058248881.1">
    <property type="nucleotide sequence ID" value="NZ_CYSE01000008.1"/>
</dbReference>
<protein>
    <submittedName>
        <fullName evidence="2">Uncharacterized protein</fullName>
    </submittedName>
</protein>
<evidence type="ECO:0000313" key="3">
    <source>
        <dbReference type="Proteomes" id="UP000054935"/>
    </source>
</evidence>
<reference evidence="2 3" key="1">
    <citation type="submission" date="2015-09" db="EMBL/GenBank/DDBJ databases">
        <authorList>
            <consortium name="Swine Surveillance"/>
        </authorList>
    </citation>
    <scope>NUCLEOTIDE SEQUENCE [LARGE SCALE GENOMIC DNA]</scope>
    <source>
        <strain evidence="2 3">CECT 7648</strain>
    </source>
</reference>
<name>A0A0P1GHG0_9RHOB</name>
<feature type="chain" id="PRO_5006063466" evidence="1">
    <location>
        <begin position="23"/>
        <end position="378"/>
    </location>
</feature>
<evidence type="ECO:0000256" key="1">
    <source>
        <dbReference type="SAM" id="SignalP"/>
    </source>
</evidence>